<gene>
    <name evidence="2" type="ORF">ACFSC0_00780</name>
</gene>
<dbReference type="PANTHER" id="PTHR42773">
    <property type="entry name" value="METALLO-BETA-LACTAMASE-RELATED"/>
    <property type="match status" value="1"/>
</dbReference>
<dbReference type="InterPro" id="IPR036866">
    <property type="entry name" value="RibonucZ/Hydroxyglut_hydro"/>
</dbReference>
<keyword evidence="3" id="KW-1185">Reference proteome</keyword>
<keyword evidence="2" id="KW-0378">Hydrolase</keyword>
<dbReference type="PANTHER" id="PTHR42773:SF1">
    <property type="entry name" value="METALLO-BETA-LACTAMASE FAMILY PROTEIN"/>
    <property type="match status" value="1"/>
</dbReference>
<reference evidence="3" key="1">
    <citation type="journal article" date="2019" name="Int. J. Syst. Evol. Microbiol.">
        <title>The Global Catalogue of Microorganisms (GCM) 10K type strain sequencing project: providing services to taxonomists for standard genome sequencing and annotation.</title>
        <authorList>
            <consortium name="The Broad Institute Genomics Platform"/>
            <consortium name="The Broad Institute Genome Sequencing Center for Infectious Disease"/>
            <person name="Wu L."/>
            <person name="Ma J."/>
        </authorList>
    </citation>
    <scope>NUCLEOTIDE SEQUENCE [LARGE SCALE GENOMIC DNA]</scope>
    <source>
        <strain evidence="3">DFY28</strain>
    </source>
</reference>
<dbReference type="SUPFAM" id="SSF56281">
    <property type="entry name" value="Metallo-hydrolase/oxidoreductase"/>
    <property type="match status" value="1"/>
</dbReference>
<dbReference type="RefSeq" id="WP_377281252.1">
    <property type="nucleotide sequence ID" value="NZ_JBHRSI010000003.1"/>
</dbReference>
<evidence type="ECO:0000313" key="3">
    <source>
        <dbReference type="Proteomes" id="UP001597237"/>
    </source>
</evidence>
<organism evidence="2 3">
    <name type="scientific">Phenylobacterium terrae</name>
    <dbReference type="NCBI Taxonomy" id="2665495"/>
    <lineage>
        <taxon>Bacteria</taxon>
        <taxon>Pseudomonadati</taxon>
        <taxon>Pseudomonadota</taxon>
        <taxon>Alphaproteobacteria</taxon>
        <taxon>Caulobacterales</taxon>
        <taxon>Caulobacteraceae</taxon>
        <taxon>Phenylobacterium</taxon>
    </lineage>
</organism>
<dbReference type="InterPro" id="IPR001279">
    <property type="entry name" value="Metallo-B-lactamas"/>
</dbReference>
<dbReference type="GO" id="GO:0016787">
    <property type="term" value="F:hydrolase activity"/>
    <property type="evidence" value="ECO:0007669"/>
    <property type="project" value="UniProtKB-KW"/>
</dbReference>
<feature type="domain" description="Metallo-beta-lactamase" evidence="1">
    <location>
        <begin position="24"/>
        <end position="186"/>
    </location>
</feature>
<proteinExistence type="predicted"/>
<dbReference type="Gene3D" id="3.60.15.10">
    <property type="entry name" value="Ribonuclease Z/Hydroxyacylglutathione hydrolase-like"/>
    <property type="match status" value="1"/>
</dbReference>
<accession>A0ABW4MYC5</accession>
<protein>
    <submittedName>
        <fullName evidence="2">MBL fold metallo-hydrolase</fullName>
        <ecNumber evidence="2">3.-.-.-</ecNumber>
    </submittedName>
</protein>
<name>A0ABW4MYC5_9CAUL</name>
<sequence length="218" mass="23805">MKQLYPDLWQTRVEQPLPNVPDLKTRAYLITRPDGNLLIYSTGHEDEHAAMAGLGGVRRQYLSHVDEAGPALAQIRQRFGSELWGHAAEAEAVRNRAGVAPDRTFEAAETHFDALEVLPLPGHTVGSTAYLYRSPHGRRYLFTGDTIGRDDRGVWTAGLLPFSEKAQLVATLERMAELAPDVVLSSAFGGEHPAAEVTPQSWRAAVEEALAPLMAQAG</sequence>
<evidence type="ECO:0000259" key="1">
    <source>
        <dbReference type="SMART" id="SM00849"/>
    </source>
</evidence>
<dbReference type="SMART" id="SM00849">
    <property type="entry name" value="Lactamase_B"/>
    <property type="match status" value="1"/>
</dbReference>
<dbReference type="Pfam" id="PF00753">
    <property type="entry name" value="Lactamase_B"/>
    <property type="match status" value="1"/>
</dbReference>
<dbReference type="Proteomes" id="UP001597237">
    <property type="component" value="Unassembled WGS sequence"/>
</dbReference>
<evidence type="ECO:0000313" key="2">
    <source>
        <dbReference type="EMBL" id="MFD1781915.1"/>
    </source>
</evidence>
<dbReference type="EC" id="3.-.-.-" evidence="2"/>
<dbReference type="EMBL" id="JBHUEY010000001">
    <property type="protein sequence ID" value="MFD1781915.1"/>
    <property type="molecule type" value="Genomic_DNA"/>
</dbReference>
<comment type="caution">
    <text evidence="2">The sequence shown here is derived from an EMBL/GenBank/DDBJ whole genome shotgun (WGS) entry which is preliminary data.</text>
</comment>